<proteinExistence type="predicted"/>
<feature type="transmembrane region" description="Helical" evidence="1">
    <location>
        <begin position="173"/>
        <end position="192"/>
    </location>
</feature>
<dbReference type="AlphaFoldDB" id="A0A1T4MVM7"/>
<keyword evidence="3" id="KW-1185">Reference proteome</keyword>
<protein>
    <submittedName>
        <fullName evidence="2">Aminobenzoyl-glutamate transport protein</fullName>
    </submittedName>
</protein>
<evidence type="ECO:0000256" key="1">
    <source>
        <dbReference type="SAM" id="Phobius"/>
    </source>
</evidence>
<feature type="transmembrane region" description="Helical" evidence="1">
    <location>
        <begin position="134"/>
        <end position="167"/>
    </location>
</feature>
<dbReference type="InterPro" id="IPR004697">
    <property type="entry name" value="AbgT"/>
</dbReference>
<feature type="transmembrane region" description="Helical" evidence="1">
    <location>
        <begin position="365"/>
        <end position="386"/>
    </location>
</feature>
<gene>
    <name evidence="2" type="ORF">SAMN02745174_01348</name>
</gene>
<dbReference type="OrthoDB" id="3314392at2"/>
<feature type="transmembrane region" description="Helical" evidence="1">
    <location>
        <begin position="435"/>
        <end position="453"/>
    </location>
</feature>
<evidence type="ECO:0000313" key="2">
    <source>
        <dbReference type="EMBL" id="SJZ71023.1"/>
    </source>
</evidence>
<keyword evidence="1" id="KW-0812">Transmembrane</keyword>
<feature type="transmembrane region" description="Helical" evidence="1">
    <location>
        <begin position="465"/>
        <end position="484"/>
    </location>
</feature>
<keyword evidence="1" id="KW-0472">Membrane</keyword>
<dbReference type="Proteomes" id="UP000191153">
    <property type="component" value="Unassembled WGS sequence"/>
</dbReference>
<name>A0A1T4MVM7_9FUSO</name>
<feature type="transmembrane region" description="Helical" evidence="1">
    <location>
        <begin position="98"/>
        <end position="122"/>
    </location>
</feature>
<dbReference type="GO" id="GO:1902604">
    <property type="term" value="P:p-aminobenzoyl-glutamate transmembrane transport"/>
    <property type="evidence" value="ECO:0007669"/>
    <property type="project" value="InterPro"/>
</dbReference>
<feature type="transmembrane region" description="Helical" evidence="1">
    <location>
        <begin position="273"/>
        <end position="292"/>
    </location>
</feature>
<dbReference type="PANTHER" id="PTHR30282:SF0">
    <property type="entry name" value="P-AMINOBENZOYL-GLUTAMATE TRANSPORT PROTEIN"/>
    <property type="match status" value="1"/>
</dbReference>
<dbReference type="RefSeq" id="WP_078693843.1">
    <property type="nucleotide sequence ID" value="NZ_FUWX01000009.1"/>
</dbReference>
<accession>A0A1T4MVM7</accession>
<feature type="transmembrane region" description="Helical" evidence="1">
    <location>
        <begin position="496"/>
        <end position="524"/>
    </location>
</feature>
<feature type="transmembrane region" description="Helical" evidence="1">
    <location>
        <begin position="406"/>
        <end position="428"/>
    </location>
</feature>
<dbReference type="PANTHER" id="PTHR30282">
    <property type="entry name" value="P-AMINOBENZOYL GLUTAMATE TRANSPORTER"/>
    <property type="match status" value="1"/>
</dbReference>
<sequence>MSTKVESKKLGFFQKFLNFVEVTGNKLPHPVAMFFGFFVITIILSAVLSKMGVSVTYNEISKASGQIVEKTTTVQNLLTRSGIRGIFTTVVNNFTGHAALGSIVVAMLGVGLAEGTGLMNALIKKLVLSTPKNLVSAIVVFAGVMSNIASDAGYVVLIPLGAVIFASFGRHPLAGIAAAFAGVSGGFSANLLIGTTDPLIGGISTSAAQIVLPGYSVDPTANFFFMFASTFLITILGAYITDKIVEPRLGEYTGPKIEVDLNSQMTSEEKKGLRLAGISTLAFILLILACVLPDNAILKLTESEIAKFVTINNRQPGTMEILRPFFSQSIVFILMLSFFIPGLAYGMGAKTIKGHKDVIKSLSNAMSSCGQVFVIIFISAQFVYVFTKSNIGIVIAVKLADIMKDMGISGIWAAVGLIFLTAFVNLFIGGASSKWLMLSPVFIPMFVGLGLSPEYTQLAYRIGDSTTNIISPLMSYFPIIVGFASKYAKNEEDMGIGTIIAMMLPYSIVFLIGWTIMFVAWTYLGIPIGPGVSMFL</sequence>
<feature type="transmembrane region" description="Helical" evidence="1">
    <location>
        <begin position="325"/>
        <end position="345"/>
    </location>
</feature>
<reference evidence="2 3" key="1">
    <citation type="submission" date="2017-02" db="EMBL/GenBank/DDBJ databases">
        <authorList>
            <person name="Peterson S.W."/>
        </authorList>
    </citation>
    <scope>NUCLEOTIDE SEQUENCE [LARGE SCALE GENOMIC DNA]</scope>
    <source>
        <strain evidence="2 3">ATCC 700028</strain>
    </source>
</reference>
<evidence type="ECO:0000313" key="3">
    <source>
        <dbReference type="Proteomes" id="UP000191153"/>
    </source>
</evidence>
<dbReference type="Pfam" id="PF03806">
    <property type="entry name" value="ABG_transport"/>
    <property type="match status" value="1"/>
</dbReference>
<dbReference type="GO" id="GO:0015558">
    <property type="term" value="F:secondary active p-aminobenzoyl-glutamate transmembrane transporter activity"/>
    <property type="evidence" value="ECO:0007669"/>
    <property type="project" value="InterPro"/>
</dbReference>
<keyword evidence="1" id="KW-1133">Transmembrane helix</keyword>
<organism evidence="2 3">
    <name type="scientific">Cetobacterium ceti</name>
    <dbReference type="NCBI Taxonomy" id="180163"/>
    <lineage>
        <taxon>Bacteria</taxon>
        <taxon>Fusobacteriati</taxon>
        <taxon>Fusobacteriota</taxon>
        <taxon>Fusobacteriia</taxon>
        <taxon>Fusobacteriales</taxon>
        <taxon>Fusobacteriaceae</taxon>
        <taxon>Cetobacterium</taxon>
    </lineage>
</organism>
<feature type="transmembrane region" description="Helical" evidence="1">
    <location>
        <begin position="223"/>
        <end position="241"/>
    </location>
</feature>
<feature type="transmembrane region" description="Helical" evidence="1">
    <location>
        <begin position="31"/>
        <end position="48"/>
    </location>
</feature>
<dbReference type="EMBL" id="FUWX01000009">
    <property type="protein sequence ID" value="SJZ71023.1"/>
    <property type="molecule type" value="Genomic_DNA"/>
</dbReference>